<comment type="subcellular location">
    <subcellularLocation>
        <location evidence="1">Cell membrane</location>
        <topology evidence="1">Multi-pass membrane protein</topology>
    </subcellularLocation>
</comment>
<keyword evidence="3" id="KW-1003">Cell membrane</keyword>
<keyword evidence="11" id="KW-1185">Reference proteome</keyword>
<dbReference type="PANTHER" id="PTHR42920:SF5">
    <property type="entry name" value="EAMA DOMAIN-CONTAINING PROTEIN"/>
    <property type="match status" value="1"/>
</dbReference>
<reference evidence="10 11" key="1">
    <citation type="submission" date="2019-05" db="EMBL/GenBank/DDBJ databases">
        <title>Kocuria coralli sp. nov., a novel actinobacterium isolated from coral reef seawater.</title>
        <authorList>
            <person name="Li J."/>
        </authorList>
    </citation>
    <scope>NUCLEOTIDE SEQUENCE [LARGE SCALE GENOMIC DNA]</scope>
    <source>
        <strain evidence="10 11">SCSIO 13007</strain>
    </source>
</reference>
<evidence type="ECO:0000259" key="9">
    <source>
        <dbReference type="Pfam" id="PF00892"/>
    </source>
</evidence>
<keyword evidence="5 8" id="KW-1133">Transmembrane helix</keyword>
<evidence type="ECO:0000313" key="11">
    <source>
        <dbReference type="Proteomes" id="UP000325957"/>
    </source>
</evidence>
<evidence type="ECO:0000256" key="5">
    <source>
        <dbReference type="ARBA" id="ARBA00022989"/>
    </source>
</evidence>
<evidence type="ECO:0000256" key="4">
    <source>
        <dbReference type="ARBA" id="ARBA00022692"/>
    </source>
</evidence>
<dbReference type="PROSITE" id="PS51257">
    <property type="entry name" value="PROKAR_LIPOPROTEIN"/>
    <property type="match status" value="1"/>
</dbReference>
<dbReference type="AlphaFoldDB" id="A0A5J5KTN2"/>
<feature type="transmembrane region" description="Helical" evidence="8">
    <location>
        <begin position="172"/>
        <end position="194"/>
    </location>
</feature>
<dbReference type="GO" id="GO:0005886">
    <property type="term" value="C:plasma membrane"/>
    <property type="evidence" value="ECO:0007669"/>
    <property type="project" value="UniProtKB-SubCell"/>
</dbReference>
<dbReference type="Proteomes" id="UP000325957">
    <property type="component" value="Unassembled WGS sequence"/>
</dbReference>
<feature type="region of interest" description="Disordered" evidence="7">
    <location>
        <begin position="284"/>
        <end position="312"/>
    </location>
</feature>
<protein>
    <submittedName>
        <fullName evidence="10">DMT family transporter</fullName>
    </submittedName>
</protein>
<feature type="transmembrane region" description="Helical" evidence="8">
    <location>
        <begin position="237"/>
        <end position="257"/>
    </location>
</feature>
<feature type="transmembrane region" description="Helical" evidence="8">
    <location>
        <begin position="263"/>
        <end position="281"/>
    </location>
</feature>
<feature type="domain" description="EamA" evidence="9">
    <location>
        <begin position="148"/>
        <end position="280"/>
    </location>
</feature>
<name>A0A5J5KTN2_9MICC</name>
<comment type="caution">
    <text evidence="10">The sequence shown here is derived from an EMBL/GenBank/DDBJ whole genome shotgun (WGS) entry which is preliminary data.</text>
</comment>
<sequence length="332" mass="34081">MQQSSARNTLAGVGLVIGSCISLQFGAAVAVQLFPHLGAWGVTTLRLGIAAVILLVLVRPQVRTWTRKQWTAVVLFGAALGCMNGFFYASLERIPLGAAVSIEFLGPLVLAAVMARRLLDGLWVALALGGMALLGLDSALGTPLDPVGVVLALVAGVFWAGYVLTSARVGQLVPGAGGLAAALVVAALVVAPFGAPGAIGAFNDPVLLGLALVTALLASVIPYTLELSALRRLPAPVFSILLSLEPAFAALFGWILLGQESGVLRNLAIALVILASLGVTLTNPRRQTSEKPTGARRHGGHHPAGGSEPVEAVPAGFRQSATETEGWGHTIP</sequence>
<organism evidence="10 11">
    <name type="scientific">Kocuria coralli</name>
    <dbReference type="NCBI Taxonomy" id="1461025"/>
    <lineage>
        <taxon>Bacteria</taxon>
        <taxon>Bacillati</taxon>
        <taxon>Actinomycetota</taxon>
        <taxon>Actinomycetes</taxon>
        <taxon>Micrococcales</taxon>
        <taxon>Micrococcaceae</taxon>
        <taxon>Kocuria</taxon>
    </lineage>
</organism>
<dbReference type="InterPro" id="IPR051258">
    <property type="entry name" value="Diverse_Substrate_Transporter"/>
</dbReference>
<proteinExistence type="inferred from homology"/>
<dbReference type="EMBL" id="SZWF01000038">
    <property type="protein sequence ID" value="KAA9392954.1"/>
    <property type="molecule type" value="Genomic_DNA"/>
</dbReference>
<gene>
    <name evidence="10" type="ORF">FCK90_14740</name>
</gene>
<evidence type="ECO:0000256" key="2">
    <source>
        <dbReference type="ARBA" id="ARBA00007362"/>
    </source>
</evidence>
<dbReference type="OrthoDB" id="9815120at2"/>
<keyword evidence="6 8" id="KW-0472">Membrane</keyword>
<evidence type="ECO:0000256" key="3">
    <source>
        <dbReference type="ARBA" id="ARBA00022475"/>
    </source>
</evidence>
<feature type="transmembrane region" description="Helical" evidence="8">
    <location>
        <begin position="37"/>
        <end position="58"/>
    </location>
</feature>
<keyword evidence="4 8" id="KW-0812">Transmembrane</keyword>
<evidence type="ECO:0000313" key="10">
    <source>
        <dbReference type="EMBL" id="KAA9392954.1"/>
    </source>
</evidence>
<dbReference type="PANTHER" id="PTHR42920">
    <property type="entry name" value="OS03G0707200 PROTEIN-RELATED"/>
    <property type="match status" value="1"/>
</dbReference>
<dbReference type="InterPro" id="IPR037185">
    <property type="entry name" value="EmrE-like"/>
</dbReference>
<accession>A0A5J5KTN2</accession>
<dbReference type="InterPro" id="IPR000620">
    <property type="entry name" value="EamA_dom"/>
</dbReference>
<feature type="transmembrane region" description="Helical" evidence="8">
    <location>
        <begin position="122"/>
        <end position="141"/>
    </location>
</feature>
<feature type="transmembrane region" description="Helical" evidence="8">
    <location>
        <begin position="147"/>
        <end position="165"/>
    </location>
</feature>
<dbReference type="Pfam" id="PF00892">
    <property type="entry name" value="EamA"/>
    <property type="match status" value="1"/>
</dbReference>
<feature type="transmembrane region" description="Helical" evidence="8">
    <location>
        <begin position="94"/>
        <end position="115"/>
    </location>
</feature>
<comment type="similarity">
    <text evidence="2">Belongs to the EamA transporter family.</text>
</comment>
<feature type="transmembrane region" description="Helical" evidence="8">
    <location>
        <begin position="12"/>
        <end position="31"/>
    </location>
</feature>
<evidence type="ECO:0000256" key="7">
    <source>
        <dbReference type="SAM" id="MobiDB-lite"/>
    </source>
</evidence>
<evidence type="ECO:0000256" key="1">
    <source>
        <dbReference type="ARBA" id="ARBA00004651"/>
    </source>
</evidence>
<feature type="transmembrane region" description="Helical" evidence="8">
    <location>
        <begin position="206"/>
        <end position="225"/>
    </location>
</feature>
<dbReference type="SUPFAM" id="SSF103481">
    <property type="entry name" value="Multidrug resistance efflux transporter EmrE"/>
    <property type="match status" value="2"/>
</dbReference>
<feature type="transmembrane region" description="Helical" evidence="8">
    <location>
        <begin position="70"/>
        <end position="88"/>
    </location>
</feature>
<evidence type="ECO:0000256" key="8">
    <source>
        <dbReference type="SAM" id="Phobius"/>
    </source>
</evidence>
<evidence type="ECO:0000256" key="6">
    <source>
        <dbReference type="ARBA" id="ARBA00023136"/>
    </source>
</evidence>